<dbReference type="EMBL" id="JRVC01000001">
    <property type="protein sequence ID" value="KHS49309.1"/>
    <property type="molecule type" value="Genomic_DNA"/>
</dbReference>
<dbReference type="InterPro" id="IPR027417">
    <property type="entry name" value="P-loop_NTPase"/>
</dbReference>
<dbReference type="CDD" id="cd03214">
    <property type="entry name" value="ABC_Iron-Siderophores_B12_Hemin"/>
    <property type="match status" value="1"/>
</dbReference>
<reference evidence="4 6" key="1">
    <citation type="submission" date="2014-10" db="EMBL/GenBank/DDBJ databases">
        <title>Draft genome sequence of Novosphingobium subterraneum DSM 12447.</title>
        <authorList>
            <person name="Gan H.M."/>
            <person name="Gan H.Y."/>
            <person name="Savka M.A."/>
        </authorList>
    </citation>
    <scope>NUCLEOTIDE SEQUENCE [LARGE SCALE GENOMIC DNA]</scope>
    <source>
        <strain evidence="4 6">DSM 12447</strain>
    </source>
</reference>
<keyword evidence="2" id="KW-0067">ATP-binding</keyword>
<dbReference type="Pfam" id="PF00005">
    <property type="entry name" value="ABC_tran"/>
    <property type="match status" value="1"/>
</dbReference>
<evidence type="ECO:0000256" key="2">
    <source>
        <dbReference type="ARBA" id="ARBA00022840"/>
    </source>
</evidence>
<evidence type="ECO:0000256" key="1">
    <source>
        <dbReference type="ARBA" id="ARBA00022741"/>
    </source>
</evidence>
<name>A0A0B9AJ07_9SPHN</name>
<dbReference type="PANTHER" id="PTHR42794">
    <property type="entry name" value="HEMIN IMPORT ATP-BINDING PROTEIN HMUV"/>
    <property type="match status" value="1"/>
</dbReference>
<dbReference type="EMBL" id="JRVC01000001">
    <property type="protein sequence ID" value="KHS49531.1"/>
    <property type="molecule type" value="Genomic_DNA"/>
</dbReference>
<protein>
    <submittedName>
        <fullName evidence="4">ABC transporter-like protein</fullName>
    </submittedName>
</protein>
<dbReference type="Proteomes" id="UP000031338">
    <property type="component" value="Unassembled WGS sequence"/>
</dbReference>
<dbReference type="PROSITE" id="PS00211">
    <property type="entry name" value="ABC_TRANSPORTER_1"/>
    <property type="match status" value="1"/>
</dbReference>
<dbReference type="SMART" id="SM00382">
    <property type="entry name" value="AAA"/>
    <property type="match status" value="1"/>
</dbReference>
<keyword evidence="6" id="KW-1185">Reference proteome</keyword>
<sequence>MSALHFHGVSARRGQRLVLDGISARVPSGHLTAVIGPNGAGKSTLLDITSGLKRPVQGSVELDGKDLHRLGRRELAKLRAYLPQRAGVDWPITVERVVALGLTPALPAFGTIPSALLPAIDDALLACDLLGLRDRPATQLSGGELARAMLARAIVGDPALLIVDEPTAGLDPRHAIDAVQRLKARTTAGCTVVMAIHDLDLALAFADSILAIRDGRLLAHGPTHEVVTESLLTSLYDVPVRLSRDGDGISVRFLKSGVSS</sequence>
<dbReference type="InterPro" id="IPR017871">
    <property type="entry name" value="ABC_transporter-like_CS"/>
</dbReference>
<dbReference type="InterPro" id="IPR003593">
    <property type="entry name" value="AAA+_ATPase"/>
</dbReference>
<dbReference type="PANTHER" id="PTHR42794:SF2">
    <property type="entry name" value="ABC TRANSPORTER ATP-BINDING PROTEIN"/>
    <property type="match status" value="1"/>
</dbReference>
<dbReference type="InterPro" id="IPR003439">
    <property type="entry name" value="ABC_transporter-like_ATP-bd"/>
</dbReference>
<dbReference type="GO" id="GO:0016887">
    <property type="term" value="F:ATP hydrolysis activity"/>
    <property type="evidence" value="ECO:0007669"/>
    <property type="project" value="InterPro"/>
</dbReference>
<dbReference type="SUPFAM" id="SSF52540">
    <property type="entry name" value="P-loop containing nucleoside triphosphate hydrolases"/>
    <property type="match status" value="1"/>
</dbReference>
<dbReference type="AlphaFoldDB" id="A0A0B9AJ07"/>
<evidence type="ECO:0000313" key="6">
    <source>
        <dbReference type="Proteomes" id="UP000031338"/>
    </source>
</evidence>
<gene>
    <name evidence="4" type="ORF">NJ75_00012</name>
    <name evidence="5" type="ORF">NJ75_00234</name>
</gene>
<proteinExistence type="predicted"/>
<dbReference type="PROSITE" id="PS50893">
    <property type="entry name" value="ABC_TRANSPORTER_2"/>
    <property type="match status" value="1"/>
</dbReference>
<feature type="domain" description="ABC transporter" evidence="3">
    <location>
        <begin position="4"/>
        <end position="239"/>
    </location>
</feature>
<dbReference type="PATRIC" id="fig|48936.3.peg.12"/>
<evidence type="ECO:0000259" key="3">
    <source>
        <dbReference type="PROSITE" id="PS50893"/>
    </source>
</evidence>
<accession>A0A0B9AJ07</accession>
<keyword evidence="1" id="KW-0547">Nucleotide-binding</keyword>
<evidence type="ECO:0000313" key="4">
    <source>
        <dbReference type="EMBL" id="KHS49309.1"/>
    </source>
</evidence>
<dbReference type="Gene3D" id="3.40.50.300">
    <property type="entry name" value="P-loop containing nucleotide triphosphate hydrolases"/>
    <property type="match status" value="1"/>
</dbReference>
<comment type="caution">
    <text evidence="4">The sequence shown here is derived from an EMBL/GenBank/DDBJ whole genome shotgun (WGS) entry which is preliminary data.</text>
</comment>
<dbReference type="GO" id="GO:0005524">
    <property type="term" value="F:ATP binding"/>
    <property type="evidence" value="ECO:0007669"/>
    <property type="project" value="UniProtKB-KW"/>
</dbReference>
<dbReference type="RefSeq" id="WP_052241777.1">
    <property type="nucleotide sequence ID" value="NZ_JBNNWK010000023.1"/>
</dbReference>
<evidence type="ECO:0000313" key="5">
    <source>
        <dbReference type="EMBL" id="KHS49531.1"/>
    </source>
</evidence>
<organism evidence="4 6">
    <name type="scientific">Novosphingobium subterraneum</name>
    <dbReference type="NCBI Taxonomy" id="48936"/>
    <lineage>
        <taxon>Bacteria</taxon>
        <taxon>Pseudomonadati</taxon>
        <taxon>Pseudomonadota</taxon>
        <taxon>Alphaproteobacteria</taxon>
        <taxon>Sphingomonadales</taxon>
        <taxon>Sphingomonadaceae</taxon>
        <taxon>Novosphingobium</taxon>
    </lineage>
</organism>
<dbReference type="STRING" id="48936.NJ75_00012"/>